<evidence type="ECO:0000256" key="5">
    <source>
        <dbReference type="ARBA" id="ARBA00023180"/>
    </source>
</evidence>
<evidence type="ECO:0000256" key="3">
    <source>
        <dbReference type="ARBA" id="ARBA00022525"/>
    </source>
</evidence>
<evidence type="ECO:0000256" key="2">
    <source>
        <dbReference type="ARBA" id="ARBA00005679"/>
    </source>
</evidence>
<sequence>MSISVSGAVRERERPVLQKSVDRSCMVSQLGDKLQQEAAEKTADVWPDQHMFVPWIIVNGVSLNSKQAMIDNLPYLLCDWYTGDEEIPFCSSEVAKRRSNGALKKIDSLINRCNARERSV</sequence>
<dbReference type="InterPro" id="IPR004911">
    <property type="entry name" value="Interferon-induced_GILT"/>
</dbReference>
<dbReference type="PANTHER" id="PTHR13234:SF8">
    <property type="entry name" value="GAMMA-INTERFERON-INDUCIBLE LYSOSOMAL THIOL REDUCTASE"/>
    <property type="match status" value="1"/>
</dbReference>
<dbReference type="PANTHER" id="PTHR13234">
    <property type="entry name" value="GAMMA-INTERFERON INDUCIBLE LYSOSOMAL THIOL REDUCTASE GILT"/>
    <property type="match status" value="1"/>
</dbReference>
<proteinExistence type="inferred from homology"/>
<dbReference type="Proteomes" id="UP000035642">
    <property type="component" value="Unassembled WGS sequence"/>
</dbReference>
<name>A0A0K0DN55_ANGCA</name>
<dbReference type="WBParaSite" id="ACAC_0001317801-mRNA-1">
    <property type="protein sequence ID" value="ACAC_0001317801-mRNA-1"/>
    <property type="gene ID" value="ACAC_0001317801"/>
</dbReference>
<accession>A0A0K0DN55</accession>
<keyword evidence="3" id="KW-0964">Secreted</keyword>
<evidence type="ECO:0000313" key="7">
    <source>
        <dbReference type="WBParaSite" id="ACAC_0001317801-mRNA-1"/>
    </source>
</evidence>
<reference evidence="7" key="2">
    <citation type="submission" date="2017-02" db="UniProtKB">
        <authorList>
            <consortium name="WormBaseParasite"/>
        </authorList>
    </citation>
    <scope>IDENTIFICATION</scope>
</reference>
<dbReference type="AlphaFoldDB" id="A0A0K0DN55"/>
<keyword evidence="6" id="KW-1185">Reference proteome</keyword>
<evidence type="ECO:0000256" key="1">
    <source>
        <dbReference type="ARBA" id="ARBA00004613"/>
    </source>
</evidence>
<dbReference type="GO" id="GO:0016671">
    <property type="term" value="F:oxidoreductase activity, acting on a sulfur group of donors, disulfide as acceptor"/>
    <property type="evidence" value="ECO:0007669"/>
    <property type="project" value="InterPro"/>
</dbReference>
<organism evidence="6 7">
    <name type="scientific">Angiostrongylus cantonensis</name>
    <name type="common">Rat lungworm</name>
    <dbReference type="NCBI Taxonomy" id="6313"/>
    <lineage>
        <taxon>Eukaryota</taxon>
        <taxon>Metazoa</taxon>
        <taxon>Ecdysozoa</taxon>
        <taxon>Nematoda</taxon>
        <taxon>Chromadorea</taxon>
        <taxon>Rhabditida</taxon>
        <taxon>Rhabditina</taxon>
        <taxon>Rhabditomorpha</taxon>
        <taxon>Strongyloidea</taxon>
        <taxon>Metastrongylidae</taxon>
        <taxon>Angiostrongylus</taxon>
    </lineage>
</organism>
<comment type="similarity">
    <text evidence="2">Belongs to the GILT family.</text>
</comment>
<evidence type="ECO:0000256" key="4">
    <source>
        <dbReference type="ARBA" id="ARBA00022729"/>
    </source>
</evidence>
<protein>
    <submittedName>
        <fullName evidence="7">Transposase</fullName>
    </submittedName>
</protein>
<comment type="subcellular location">
    <subcellularLocation>
        <location evidence="1">Secreted</location>
    </subcellularLocation>
</comment>
<keyword evidence="5" id="KW-0325">Glycoprotein</keyword>
<reference evidence="6" key="1">
    <citation type="submission" date="2012-09" db="EMBL/GenBank/DDBJ databases">
        <authorList>
            <person name="Martin A.A."/>
        </authorList>
    </citation>
    <scope>NUCLEOTIDE SEQUENCE</scope>
</reference>
<dbReference type="STRING" id="6313.A0A0K0DN55"/>
<dbReference type="GO" id="GO:0005576">
    <property type="term" value="C:extracellular region"/>
    <property type="evidence" value="ECO:0007669"/>
    <property type="project" value="UniProtKB-SubCell"/>
</dbReference>
<evidence type="ECO:0000313" key="6">
    <source>
        <dbReference type="Proteomes" id="UP000035642"/>
    </source>
</evidence>
<keyword evidence="4" id="KW-0732">Signal</keyword>